<dbReference type="EMBL" id="GITU01002558">
    <property type="protein sequence ID" value="MBC1171261.1"/>
    <property type="molecule type" value="Transcribed_RNA"/>
</dbReference>
<evidence type="ECO:0000256" key="6">
    <source>
        <dbReference type="SAM" id="MobiDB-lite"/>
    </source>
</evidence>
<evidence type="ECO:0000256" key="5">
    <source>
        <dbReference type="SAM" id="Coils"/>
    </source>
</evidence>
<evidence type="ECO:0000256" key="4">
    <source>
        <dbReference type="ARBA" id="ARBA00025806"/>
    </source>
</evidence>
<evidence type="ECO:0000256" key="3">
    <source>
        <dbReference type="ARBA" id="ARBA00023242"/>
    </source>
</evidence>
<feature type="compositionally biased region" description="Basic and acidic residues" evidence="6">
    <location>
        <begin position="295"/>
        <end position="306"/>
    </location>
</feature>
<evidence type="ECO:0000313" key="9">
    <source>
        <dbReference type="Proteomes" id="UP000092461"/>
    </source>
</evidence>
<reference evidence="9" key="1">
    <citation type="submission" date="2012-05" db="EMBL/GenBank/DDBJ databases">
        <title>Whole Genome Assembly of Lutzomyia longipalpis.</title>
        <authorList>
            <person name="Richards S."/>
            <person name="Qu C."/>
            <person name="Dillon R."/>
            <person name="Worley K."/>
            <person name="Scherer S."/>
            <person name="Batterton M."/>
            <person name="Taylor A."/>
            <person name="Hawes A."/>
            <person name="Hernandez B."/>
            <person name="Kovar C."/>
            <person name="Mandapat C."/>
            <person name="Pham C."/>
            <person name="Qu C."/>
            <person name="Jing C."/>
            <person name="Bess C."/>
            <person name="Bandaranaike D."/>
            <person name="Ngo D."/>
            <person name="Ongeri F."/>
            <person name="Arias F."/>
            <person name="Lara F."/>
            <person name="Weissenberger G."/>
            <person name="Kamau G."/>
            <person name="Han H."/>
            <person name="Shen H."/>
            <person name="Dinh H."/>
            <person name="Khalil I."/>
            <person name="Jones J."/>
            <person name="Shafer J."/>
            <person name="Jayaseelan J."/>
            <person name="Quiroz J."/>
            <person name="Blankenburg K."/>
            <person name="Nguyen L."/>
            <person name="Jackson L."/>
            <person name="Francisco L."/>
            <person name="Tang L.-Y."/>
            <person name="Pu L.-L."/>
            <person name="Perales L."/>
            <person name="Lorensuhewa L."/>
            <person name="Munidasa M."/>
            <person name="Coyle M."/>
            <person name="Taylor M."/>
            <person name="Puazo M."/>
            <person name="Firestine M."/>
            <person name="Scheel M."/>
            <person name="Javaid M."/>
            <person name="Wang M."/>
            <person name="Li M."/>
            <person name="Tabassum N."/>
            <person name="Saada N."/>
            <person name="Osuji N."/>
            <person name="Aqrawi P."/>
            <person name="Fu Q."/>
            <person name="Thornton R."/>
            <person name="Raj R."/>
            <person name="Goodspeed R."/>
            <person name="Mata R."/>
            <person name="Najjar R."/>
            <person name="Gubbala S."/>
            <person name="Lee S."/>
            <person name="Denson S."/>
            <person name="Patil S."/>
            <person name="Macmil S."/>
            <person name="Qi S."/>
            <person name="Matskevitch T."/>
            <person name="Palculict T."/>
            <person name="Mathew T."/>
            <person name="Vee V."/>
            <person name="Velamala V."/>
            <person name="Korchina V."/>
            <person name="Cai W."/>
            <person name="Liu W."/>
            <person name="Dai W."/>
            <person name="Zou X."/>
            <person name="Zhu Y."/>
            <person name="Zhang Y."/>
            <person name="Wu Y.-Q."/>
            <person name="Xin Y."/>
            <person name="Nazarath L."/>
            <person name="Kovar C."/>
            <person name="Han Y."/>
            <person name="Muzny D."/>
            <person name="Gibbs R."/>
        </authorList>
    </citation>
    <scope>NUCLEOTIDE SEQUENCE [LARGE SCALE GENOMIC DNA]</scope>
    <source>
        <strain evidence="9">Jacobina</strain>
    </source>
</reference>
<dbReference type="InterPro" id="IPR024861">
    <property type="entry name" value="Donson"/>
</dbReference>
<dbReference type="VEuPathDB" id="VectorBase:LLONM1_009007"/>
<evidence type="ECO:0000313" key="8">
    <source>
        <dbReference type="EnsemblMetazoa" id="LLOJ004697-PA"/>
    </source>
</evidence>
<comment type="similarity">
    <text evidence="4">Belongs to the DONSON family.</text>
</comment>
<evidence type="ECO:0000256" key="2">
    <source>
        <dbReference type="ARBA" id="ARBA00022473"/>
    </source>
</evidence>
<dbReference type="PRINTS" id="PR02064">
    <property type="entry name" value="DONSON"/>
</dbReference>
<keyword evidence="3" id="KW-0539">Nucleus</keyword>
<accession>A0A1B0CJJ5</accession>
<dbReference type="GO" id="GO:0033260">
    <property type="term" value="P:nuclear DNA replication"/>
    <property type="evidence" value="ECO:0007669"/>
    <property type="project" value="TreeGrafter"/>
</dbReference>
<dbReference type="EnsemblMetazoa" id="LLOJ004697-RA">
    <property type="protein sequence ID" value="LLOJ004697-PA"/>
    <property type="gene ID" value="LLOJ004697"/>
</dbReference>
<keyword evidence="2" id="KW-0217">Developmental protein</keyword>
<sequence>MSNAAPVDVQWKHPDELMKILRLKQKQKALQARLKKQEVDQQQIQSQDLRAQDKRKNPFVVSTQNLAKKSKNEVLGTDDTLFQLLQNSTTTSRAPDVNLEAPIERNHPLANVFLRCEQDVEETQEKFYNFLPIDWSIKSRLRLLTPQPIVAGNLKTSQEASGLTSFIRGIDPSTTSTGLDISPGALFHQSTLYWQHPHLPWLTLYPRTARQEASCHPLGSAEIDALSRQWTESFRSLFQLLRARQCPYFYVCANSFTVLFRAAGIGGCSEIHAILAPSSRGMRAALRQEDIEFRQPLKSKANETPEKTANAETSVSEGFDESCQAIKEEEEASDDDMEEEEWLESLGVDASEIKKISLRSAQRQQKKECESDFGDHSALFIEGAECAALFNYLLNSKSIVTNVGRLAGIPPTLFSPVAFLGATLRNLQVRTSKVRLEETNYHSVELKGVLLPHVLPYLSNFLHNATTDNFSATMGNNLNTLAFTKVSQALIDDILEDKDKKQLSDQVFGRENLSDSGLSASILEAMCRVDRDAVKAMERMSFNRESSSFTIS</sequence>
<protein>
    <submittedName>
        <fullName evidence="7">Putative downstream neighbor of son</fullName>
    </submittedName>
</protein>
<keyword evidence="5" id="KW-0175">Coiled coil</keyword>
<dbReference type="EMBL" id="AJWK01014674">
    <property type="status" value="NOT_ANNOTATED_CDS"/>
    <property type="molecule type" value="Genomic_DNA"/>
</dbReference>
<feature type="coiled-coil region" evidence="5">
    <location>
        <begin position="20"/>
        <end position="52"/>
    </location>
</feature>
<reference evidence="8" key="3">
    <citation type="submission" date="2020-05" db="UniProtKB">
        <authorList>
            <consortium name="EnsemblMetazoa"/>
        </authorList>
    </citation>
    <scope>IDENTIFICATION</scope>
    <source>
        <strain evidence="8">Jacobina</strain>
    </source>
</reference>
<feature type="region of interest" description="Disordered" evidence="6">
    <location>
        <begin position="295"/>
        <end position="314"/>
    </location>
</feature>
<organism evidence="8 9">
    <name type="scientific">Lutzomyia longipalpis</name>
    <name type="common">Sand fly</name>
    <dbReference type="NCBI Taxonomy" id="7200"/>
    <lineage>
        <taxon>Eukaryota</taxon>
        <taxon>Metazoa</taxon>
        <taxon>Ecdysozoa</taxon>
        <taxon>Arthropoda</taxon>
        <taxon>Hexapoda</taxon>
        <taxon>Insecta</taxon>
        <taxon>Pterygota</taxon>
        <taxon>Neoptera</taxon>
        <taxon>Endopterygota</taxon>
        <taxon>Diptera</taxon>
        <taxon>Nematocera</taxon>
        <taxon>Psychodoidea</taxon>
        <taxon>Psychodidae</taxon>
        <taxon>Lutzomyia</taxon>
        <taxon>Lutzomyia</taxon>
    </lineage>
</organism>
<evidence type="ECO:0000313" key="7">
    <source>
        <dbReference type="EMBL" id="MBC1171261.1"/>
    </source>
</evidence>
<proteinExistence type="inferred from homology"/>
<reference evidence="7" key="2">
    <citation type="journal article" date="2020" name="BMC">
        <title>Leishmania infection induces a limited differential gene expression in the sand fly midgut.</title>
        <authorList>
            <person name="Coutinho-Abreu I.V."/>
            <person name="Serafim T.D."/>
            <person name="Meneses C."/>
            <person name="Kamhawi S."/>
            <person name="Oliveira F."/>
            <person name="Valenzuela J.G."/>
        </authorList>
    </citation>
    <scope>NUCLEOTIDE SEQUENCE</scope>
    <source>
        <strain evidence="7">Jacobina</strain>
        <tissue evidence="7">Midgut</tissue>
    </source>
</reference>
<dbReference type="GO" id="GO:0005634">
    <property type="term" value="C:nucleus"/>
    <property type="evidence" value="ECO:0007669"/>
    <property type="project" value="UniProtKB-SubCell"/>
</dbReference>
<dbReference type="PANTHER" id="PTHR12972">
    <property type="entry name" value="DOWNSTREAM NEIGHBOR OF SON"/>
    <property type="match status" value="1"/>
</dbReference>
<dbReference type="PANTHER" id="PTHR12972:SF0">
    <property type="entry name" value="PROTEIN DOWNSTREAM NEIGHBOR OF SON"/>
    <property type="match status" value="1"/>
</dbReference>
<comment type="subcellular location">
    <subcellularLocation>
        <location evidence="1">Nucleus</location>
    </subcellularLocation>
</comment>
<dbReference type="VEuPathDB" id="VectorBase:LLOJ004697"/>
<evidence type="ECO:0000256" key="1">
    <source>
        <dbReference type="ARBA" id="ARBA00004123"/>
    </source>
</evidence>
<dbReference type="Proteomes" id="UP000092461">
    <property type="component" value="Unassembled WGS sequence"/>
</dbReference>
<name>A0A1B0CJJ5_LUTLO</name>
<dbReference type="AlphaFoldDB" id="A0A1B0CJJ5"/>
<keyword evidence="9" id="KW-1185">Reference proteome</keyword>